<reference evidence="2 3" key="1">
    <citation type="submission" date="2021-02" db="EMBL/GenBank/DDBJ databases">
        <authorList>
            <person name="Vanwijnsberghe S."/>
        </authorList>
    </citation>
    <scope>NUCLEOTIDE SEQUENCE [LARGE SCALE GENOMIC DNA]</scope>
    <source>
        <strain evidence="2 3">R-69658</strain>
    </source>
</reference>
<protein>
    <recommendedName>
        <fullName evidence="4">Sel1 repeat-containing protein</fullName>
    </recommendedName>
</protein>
<proteinExistence type="predicted"/>
<dbReference type="InterPro" id="IPR011990">
    <property type="entry name" value="TPR-like_helical_dom_sf"/>
</dbReference>
<organism evidence="2 3">
    <name type="scientific">Paraburkholderia aspalathi</name>
    <dbReference type="NCBI Taxonomy" id="1324617"/>
    <lineage>
        <taxon>Bacteria</taxon>
        <taxon>Pseudomonadati</taxon>
        <taxon>Pseudomonadota</taxon>
        <taxon>Betaproteobacteria</taxon>
        <taxon>Burkholderiales</taxon>
        <taxon>Burkholderiaceae</taxon>
        <taxon>Paraburkholderia</taxon>
    </lineage>
</organism>
<dbReference type="EMBL" id="CAJNAU010000167">
    <property type="protein sequence ID" value="CAE6861664.1"/>
    <property type="molecule type" value="Genomic_DNA"/>
</dbReference>
<name>A0ABN7N8I4_9BURK</name>
<evidence type="ECO:0000313" key="2">
    <source>
        <dbReference type="EMBL" id="CAE6861664.1"/>
    </source>
</evidence>
<dbReference type="SUPFAM" id="SSF81901">
    <property type="entry name" value="HCP-like"/>
    <property type="match status" value="1"/>
</dbReference>
<dbReference type="Gene3D" id="1.25.40.10">
    <property type="entry name" value="Tetratricopeptide repeat domain"/>
    <property type="match status" value="1"/>
</dbReference>
<feature type="chain" id="PRO_5047434537" description="Sel1 repeat-containing protein" evidence="1">
    <location>
        <begin position="24"/>
        <end position="170"/>
    </location>
</feature>
<gene>
    <name evidence="2" type="ORF">R69658_07646</name>
</gene>
<sequence>MPIAAFCRTILFALSLFASSAQAGALPSSTTKTTAAMPDLPRYEKLPLFNPHRKAFTCVYQDQHVPPVDPQAELWFQQALALDNPDIYYEKRDYAKIYQLYVQAAERGHWKAMLNLASLILSDYPGVPQHDPEAAIGWVEKAMQLGVPDAYDMMGTYHQNGMIKGCYVPA</sequence>
<evidence type="ECO:0008006" key="4">
    <source>
        <dbReference type="Google" id="ProtNLM"/>
    </source>
</evidence>
<accession>A0ABN7N8I4</accession>
<evidence type="ECO:0000256" key="1">
    <source>
        <dbReference type="SAM" id="SignalP"/>
    </source>
</evidence>
<evidence type="ECO:0000313" key="3">
    <source>
        <dbReference type="Proteomes" id="UP000674425"/>
    </source>
</evidence>
<comment type="caution">
    <text evidence="2">The sequence shown here is derived from an EMBL/GenBank/DDBJ whole genome shotgun (WGS) entry which is preliminary data.</text>
</comment>
<keyword evidence="1" id="KW-0732">Signal</keyword>
<dbReference type="Proteomes" id="UP000674425">
    <property type="component" value="Unassembled WGS sequence"/>
</dbReference>
<keyword evidence="3" id="KW-1185">Reference proteome</keyword>
<feature type="signal peptide" evidence="1">
    <location>
        <begin position="1"/>
        <end position="23"/>
    </location>
</feature>